<dbReference type="InterPro" id="IPR011006">
    <property type="entry name" value="CheY-like_superfamily"/>
</dbReference>
<evidence type="ECO:0000256" key="1">
    <source>
        <dbReference type="ARBA" id="ARBA00022553"/>
    </source>
</evidence>
<sequence length="299" mass="32991">MEKARVLIVDDSRAIQTIIRRGLAKVDSVEMETRVANDGVEAFDIARSWAPQLILADWHMPNMNGLELLQAINQEMLGIKLGFVTSETCQARLDEARDAGAKFIVNKPFNMEELTATLLPVLQQQTEVTVYDEDGNSKARLADIEYLQQTVASKCPFTVSLTQAEPISAESIKPPFAMGFYHQPDQSKIAALCLMDMQAAWVIGASANKTSPQKLRELLQHKKLPTTYINSCEAMAKTLGASFTDSANHSKPLQLNRFNFINKSFPKLKSLLSTATSERMDVNITAPGCGNGRLILVTS</sequence>
<evidence type="ECO:0000259" key="4">
    <source>
        <dbReference type="PROSITE" id="PS50110"/>
    </source>
</evidence>
<evidence type="ECO:0000256" key="3">
    <source>
        <dbReference type="PROSITE-ProRule" id="PRU00169"/>
    </source>
</evidence>
<name>A0AAV3U5N6_9ALTE</name>
<protein>
    <recommendedName>
        <fullName evidence="4">Response regulatory domain-containing protein</fullName>
    </recommendedName>
</protein>
<feature type="domain" description="Response regulatory" evidence="4">
    <location>
        <begin position="5"/>
        <end position="122"/>
    </location>
</feature>
<dbReference type="AlphaFoldDB" id="A0AAV3U5N6"/>
<dbReference type="SUPFAM" id="SSF52172">
    <property type="entry name" value="CheY-like"/>
    <property type="match status" value="1"/>
</dbReference>
<gene>
    <name evidence="5" type="ORF">GCM10025791_32620</name>
</gene>
<keyword evidence="1 3" id="KW-0597">Phosphoprotein</keyword>
<keyword evidence="6" id="KW-1185">Reference proteome</keyword>
<dbReference type="InterPro" id="IPR050595">
    <property type="entry name" value="Bact_response_regulator"/>
</dbReference>
<feature type="modified residue" description="4-aspartylphosphate" evidence="3">
    <location>
        <position position="57"/>
    </location>
</feature>
<evidence type="ECO:0000313" key="6">
    <source>
        <dbReference type="Proteomes" id="UP001409585"/>
    </source>
</evidence>
<dbReference type="PROSITE" id="PS50110">
    <property type="entry name" value="RESPONSE_REGULATORY"/>
    <property type="match status" value="1"/>
</dbReference>
<dbReference type="Pfam" id="PF00072">
    <property type="entry name" value="Response_reg"/>
    <property type="match status" value="1"/>
</dbReference>
<proteinExistence type="predicted"/>
<organism evidence="5 6">
    <name type="scientific">Halioxenophilus aromaticivorans</name>
    <dbReference type="NCBI Taxonomy" id="1306992"/>
    <lineage>
        <taxon>Bacteria</taxon>
        <taxon>Pseudomonadati</taxon>
        <taxon>Pseudomonadota</taxon>
        <taxon>Gammaproteobacteria</taxon>
        <taxon>Alteromonadales</taxon>
        <taxon>Alteromonadaceae</taxon>
        <taxon>Halioxenophilus</taxon>
    </lineage>
</organism>
<accession>A0AAV3U5N6</accession>
<dbReference type="RefSeq" id="WP_345424708.1">
    <property type="nucleotide sequence ID" value="NZ_AP031496.1"/>
</dbReference>
<dbReference type="Proteomes" id="UP001409585">
    <property type="component" value="Unassembled WGS sequence"/>
</dbReference>
<dbReference type="SMART" id="SM00448">
    <property type="entry name" value="REC"/>
    <property type="match status" value="1"/>
</dbReference>
<evidence type="ECO:0000256" key="2">
    <source>
        <dbReference type="ARBA" id="ARBA00023012"/>
    </source>
</evidence>
<reference evidence="6" key="1">
    <citation type="journal article" date="2019" name="Int. J. Syst. Evol. Microbiol.">
        <title>The Global Catalogue of Microorganisms (GCM) 10K type strain sequencing project: providing services to taxonomists for standard genome sequencing and annotation.</title>
        <authorList>
            <consortium name="The Broad Institute Genomics Platform"/>
            <consortium name="The Broad Institute Genome Sequencing Center for Infectious Disease"/>
            <person name="Wu L."/>
            <person name="Ma J."/>
        </authorList>
    </citation>
    <scope>NUCLEOTIDE SEQUENCE [LARGE SCALE GENOMIC DNA]</scope>
    <source>
        <strain evidence="6">JCM 19134</strain>
    </source>
</reference>
<dbReference type="EMBL" id="BAABLX010000028">
    <property type="protein sequence ID" value="GAA4949830.1"/>
    <property type="molecule type" value="Genomic_DNA"/>
</dbReference>
<dbReference type="Gene3D" id="3.40.50.2300">
    <property type="match status" value="1"/>
</dbReference>
<comment type="caution">
    <text evidence="5">The sequence shown here is derived from an EMBL/GenBank/DDBJ whole genome shotgun (WGS) entry which is preliminary data.</text>
</comment>
<dbReference type="PANTHER" id="PTHR44591">
    <property type="entry name" value="STRESS RESPONSE REGULATOR PROTEIN 1"/>
    <property type="match status" value="1"/>
</dbReference>
<dbReference type="GO" id="GO:0000160">
    <property type="term" value="P:phosphorelay signal transduction system"/>
    <property type="evidence" value="ECO:0007669"/>
    <property type="project" value="UniProtKB-KW"/>
</dbReference>
<evidence type="ECO:0000313" key="5">
    <source>
        <dbReference type="EMBL" id="GAA4949830.1"/>
    </source>
</evidence>
<dbReference type="InterPro" id="IPR001789">
    <property type="entry name" value="Sig_transdc_resp-reg_receiver"/>
</dbReference>
<dbReference type="PANTHER" id="PTHR44591:SF14">
    <property type="entry name" value="PROTEIN PILG"/>
    <property type="match status" value="1"/>
</dbReference>
<keyword evidence="2" id="KW-0902">Two-component regulatory system</keyword>